<reference evidence="1" key="2">
    <citation type="submission" date="2021-02" db="EMBL/GenBank/DDBJ databases">
        <authorList>
            <person name="Kimball J.A."/>
            <person name="Haas M.W."/>
            <person name="Macchietto M."/>
            <person name="Kono T."/>
            <person name="Duquette J."/>
            <person name="Shao M."/>
        </authorList>
    </citation>
    <scope>NUCLEOTIDE SEQUENCE</scope>
    <source>
        <tissue evidence="1">Fresh leaf tissue</tissue>
    </source>
</reference>
<dbReference type="Proteomes" id="UP000729402">
    <property type="component" value="Unassembled WGS sequence"/>
</dbReference>
<proteinExistence type="predicted"/>
<accession>A0A8J5T0G0</accession>
<evidence type="ECO:0000313" key="2">
    <source>
        <dbReference type="Proteomes" id="UP000729402"/>
    </source>
</evidence>
<dbReference type="EMBL" id="JAAALK010000283">
    <property type="protein sequence ID" value="KAG8071320.1"/>
    <property type="molecule type" value="Genomic_DNA"/>
</dbReference>
<organism evidence="1 2">
    <name type="scientific">Zizania palustris</name>
    <name type="common">Northern wild rice</name>
    <dbReference type="NCBI Taxonomy" id="103762"/>
    <lineage>
        <taxon>Eukaryota</taxon>
        <taxon>Viridiplantae</taxon>
        <taxon>Streptophyta</taxon>
        <taxon>Embryophyta</taxon>
        <taxon>Tracheophyta</taxon>
        <taxon>Spermatophyta</taxon>
        <taxon>Magnoliopsida</taxon>
        <taxon>Liliopsida</taxon>
        <taxon>Poales</taxon>
        <taxon>Poaceae</taxon>
        <taxon>BOP clade</taxon>
        <taxon>Oryzoideae</taxon>
        <taxon>Oryzeae</taxon>
        <taxon>Zizaniinae</taxon>
        <taxon>Zizania</taxon>
    </lineage>
</organism>
<sequence>MGNSLPVIRSKFTDEKENDRIKYVASSVQGCREEKMEDACAAILDLDDTNSTSFFGVYNGHEEGVFVRRSFDKVKGKLLVKVHWGLANSKESVNLKINRPEDQTVICNPQDQTPTQEEAQDLRAICEDLLESLPMGDNTTVILVVFKAAIAIAIVIASTSDSASIV</sequence>
<gene>
    <name evidence="1" type="ORF">GUJ93_ZPchr0006g42572</name>
</gene>
<dbReference type="AlphaFoldDB" id="A0A8J5T0G0"/>
<name>A0A8J5T0G0_ZIZPA</name>
<reference evidence="1" key="1">
    <citation type="journal article" date="2021" name="bioRxiv">
        <title>Whole Genome Assembly and Annotation of Northern Wild Rice, Zizania palustris L., Supports a Whole Genome Duplication in the Zizania Genus.</title>
        <authorList>
            <person name="Haas M."/>
            <person name="Kono T."/>
            <person name="Macchietto M."/>
            <person name="Millas R."/>
            <person name="McGilp L."/>
            <person name="Shao M."/>
            <person name="Duquette J."/>
            <person name="Hirsch C.N."/>
            <person name="Kimball J."/>
        </authorList>
    </citation>
    <scope>NUCLEOTIDE SEQUENCE</scope>
    <source>
        <tissue evidence="1">Fresh leaf tissue</tissue>
    </source>
</reference>
<comment type="caution">
    <text evidence="1">The sequence shown here is derived from an EMBL/GenBank/DDBJ whole genome shotgun (WGS) entry which is preliminary data.</text>
</comment>
<evidence type="ECO:0000313" key="1">
    <source>
        <dbReference type="EMBL" id="KAG8071320.1"/>
    </source>
</evidence>
<evidence type="ECO:0008006" key="3">
    <source>
        <dbReference type="Google" id="ProtNLM"/>
    </source>
</evidence>
<keyword evidence="2" id="KW-1185">Reference proteome</keyword>
<protein>
    <recommendedName>
        <fullName evidence="3">PPM-type phosphatase domain-containing protein</fullName>
    </recommendedName>
</protein>